<keyword evidence="6 13" id="KW-0963">Cytoplasm</keyword>
<keyword evidence="11 13" id="KW-0547">Nucleotide-binding</keyword>
<dbReference type="GO" id="GO:0000166">
    <property type="term" value="F:nucleotide binding"/>
    <property type="evidence" value="ECO:0007669"/>
    <property type="project" value="UniProtKB-KW"/>
</dbReference>
<dbReference type="InterPro" id="IPR000836">
    <property type="entry name" value="PRTase_dom"/>
</dbReference>
<evidence type="ECO:0000256" key="12">
    <source>
        <dbReference type="ARBA" id="ARBA00022842"/>
    </source>
</evidence>
<proteinExistence type="inferred from homology"/>
<comment type="subcellular location">
    <subcellularLocation>
        <location evidence="2 13">Cytoplasm</location>
    </subcellularLocation>
</comment>
<evidence type="ECO:0000256" key="1">
    <source>
        <dbReference type="ARBA" id="ARBA00001946"/>
    </source>
</evidence>
<evidence type="ECO:0000256" key="6">
    <source>
        <dbReference type="ARBA" id="ARBA00022490"/>
    </source>
</evidence>
<organism evidence="15">
    <name type="scientific">Amphora coffeiformis</name>
    <dbReference type="NCBI Taxonomy" id="265554"/>
    <lineage>
        <taxon>Eukaryota</taxon>
        <taxon>Sar</taxon>
        <taxon>Stramenopiles</taxon>
        <taxon>Ochrophyta</taxon>
        <taxon>Bacillariophyta</taxon>
        <taxon>Bacillariophyceae</taxon>
        <taxon>Bacillariophycidae</taxon>
        <taxon>Thalassiophysales</taxon>
        <taxon>Catenulaceae</taxon>
        <taxon>Amphora</taxon>
    </lineage>
</organism>
<dbReference type="PANTHER" id="PTHR43340">
    <property type="entry name" value="HYPOXANTHINE-GUANINE PHOSPHORIBOSYLTRANSFERASE"/>
    <property type="match status" value="1"/>
</dbReference>
<evidence type="ECO:0000256" key="2">
    <source>
        <dbReference type="ARBA" id="ARBA00004496"/>
    </source>
</evidence>
<evidence type="ECO:0000256" key="11">
    <source>
        <dbReference type="ARBA" id="ARBA00022741"/>
    </source>
</evidence>
<dbReference type="InterPro" id="IPR050408">
    <property type="entry name" value="HGPRT"/>
</dbReference>
<evidence type="ECO:0000256" key="5">
    <source>
        <dbReference type="ARBA" id="ARBA00011895"/>
    </source>
</evidence>
<dbReference type="GO" id="GO:0006178">
    <property type="term" value="P:guanine salvage"/>
    <property type="evidence" value="ECO:0007669"/>
    <property type="project" value="TreeGrafter"/>
</dbReference>
<keyword evidence="9 13" id="KW-0479">Metal-binding</keyword>
<dbReference type="UniPathway" id="UPA00591">
    <property type="reaction ID" value="UER00648"/>
</dbReference>
<comment type="cofactor">
    <cofactor evidence="1 13">
        <name>Mg(2+)</name>
        <dbReference type="ChEBI" id="CHEBI:18420"/>
    </cofactor>
</comment>
<sequence>MDRLAPIFITDESKKFDKSAHIYPPEYEGHFESLMIDSKEINARVKDMAKLIHEDYKGKRPILLCTLKGASPFYTHLCDALQDHRQGYDMEFVRASSYEGTESSGKVVLTGLKFESLKGRHVILIEDILDTGTTLAHLVPELEEKSKPASVAVCTLLDKRLDKGKVKKYSAKYIGFSIPNHFIIGHGLDFNELYRDLKDIFVISQAGIAFDASTLHV</sequence>
<evidence type="ECO:0000256" key="8">
    <source>
        <dbReference type="ARBA" id="ARBA00022679"/>
    </source>
</evidence>
<comment type="catalytic activity">
    <reaction evidence="13">
        <text>IMP + diphosphate = hypoxanthine + 5-phospho-alpha-D-ribose 1-diphosphate</text>
        <dbReference type="Rhea" id="RHEA:17973"/>
        <dbReference type="ChEBI" id="CHEBI:17368"/>
        <dbReference type="ChEBI" id="CHEBI:33019"/>
        <dbReference type="ChEBI" id="CHEBI:58017"/>
        <dbReference type="ChEBI" id="CHEBI:58053"/>
        <dbReference type="EC" id="2.4.2.8"/>
    </reaction>
</comment>
<dbReference type="EMBL" id="HBIM01019913">
    <property type="protein sequence ID" value="CAE0418134.1"/>
    <property type="molecule type" value="Transcribed_RNA"/>
</dbReference>
<keyword evidence="10 13" id="KW-0660">Purine salvage</keyword>
<dbReference type="GO" id="GO:0032264">
    <property type="term" value="P:IMP salvage"/>
    <property type="evidence" value="ECO:0007669"/>
    <property type="project" value="UniProtKB-UniPathway"/>
</dbReference>
<evidence type="ECO:0000313" key="15">
    <source>
        <dbReference type="EMBL" id="CAE0418134.1"/>
    </source>
</evidence>
<dbReference type="GO" id="GO:0004422">
    <property type="term" value="F:hypoxanthine phosphoribosyltransferase activity"/>
    <property type="evidence" value="ECO:0007669"/>
    <property type="project" value="InterPro"/>
</dbReference>
<keyword evidence="8 13" id="KW-0808">Transferase</keyword>
<dbReference type="Pfam" id="PF00156">
    <property type="entry name" value="Pribosyltran"/>
    <property type="match status" value="1"/>
</dbReference>
<dbReference type="NCBIfam" id="TIGR01203">
    <property type="entry name" value="HGPRTase"/>
    <property type="match status" value="1"/>
</dbReference>
<evidence type="ECO:0000256" key="9">
    <source>
        <dbReference type="ARBA" id="ARBA00022723"/>
    </source>
</evidence>
<feature type="domain" description="Phosphoribosyltransferase" evidence="14">
    <location>
        <begin position="39"/>
        <end position="190"/>
    </location>
</feature>
<comment type="pathway">
    <text evidence="3 13">Purine metabolism; IMP biosynthesis via salvage pathway; IMP from hypoxanthine: step 1/1.</text>
</comment>
<protein>
    <recommendedName>
        <fullName evidence="5 13">Hypoxanthine phosphoribosyltransferase</fullName>
        <ecNumber evidence="5 13">2.4.2.8</ecNumber>
    </recommendedName>
</protein>
<evidence type="ECO:0000256" key="3">
    <source>
        <dbReference type="ARBA" id="ARBA00004669"/>
    </source>
</evidence>
<dbReference type="GO" id="GO:0032263">
    <property type="term" value="P:GMP salvage"/>
    <property type="evidence" value="ECO:0007669"/>
    <property type="project" value="TreeGrafter"/>
</dbReference>
<dbReference type="GO" id="GO:0046100">
    <property type="term" value="P:hypoxanthine metabolic process"/>
    <property type="evidence" value="ECO:0007669"/>
    <property type="project" value="TreeGrafter"/>
</dbReference>
<evidence type="ECO:0000256" key="10">
    <source>
        <dbReference type="ARBA" id="ARBA00022726"/>
    </source>
</evidence>
<evidence type="ECO:0000259" key="14">
    <source>
        <dbReference type="Pfam" id="PF00156"/>
    </source>
</evidence>
<name>A0A7S3LCS2_9STRA</name>
<keyword evidence="12 13" id="KW-0460">Magnesium</keyword>
<evidence type="ECO:0000256" key="4">
    <source>
        <dbReference type="ARBA" id="ARBA00008391"/>
    </source>
</evidence>
<dbReference type="GO" id="GO:0000287">
    <property type="term" value="F:magnesium ion binding"/>
    <property type="evidence" value="ECO:0007669"/>
    <property type="project" value="TreeGrafter"/>
</dbReference>
<gene>
    <name evidence="15" type="ORF">ACOF00016_LOCUS15020</name>
</gene>
<dbReference type="InterPro" id="IPR029057">
    <property type="entry name" value="PRTase-like"/>
</dbReference>
<dbReference type="InterPro" id="IPR005904">
    <property type="entry name" value="Hxn_phspho_trans"/>
</dbReference>
<dbReference type="PANTHER" id="PTHR43340:SF1">
    <property type="entry name" value="HYPOXANTHINE PHOSPHORIBOSYLTRANSFERASE"/>
    <property type="match status" value="1"/>
</dbReference>
<dbReference type="GO" id="GO:0006166">
    <property type="term" value="P:purine ribonucleoside salvage"/>
    <property type="evidence" value="ECO:0007669"/>
    <property type="project" value="UniProtKB-KW"/>
</dbReference>
<dbReference type="CDD" id="cd06223">
    <property type="entry name" value="PRTases_typeI"/>
    <property type="match status" value="1"/>
</dbReference>
<dbReference type="GO" id="GO:0005829">
    <property type="term" value="C:cytosol"/>
    <property type="evidence" value="ECO:0007669"/>
    <property type="project" value="TreeGrafter"/>
</dbReference>
<reference evidence="15" key="1">
    <citation type="submission" date="2021-01" db="EMBL/GenBank/DDBJ databases">
        <authorList>
            <person name="Corre E."/>
            <person name="Pelletier E."/>
            <person name="Niang G."/>
            <person name="Scheremetjew M."/>
            <person name="Finn R."/>
            <person name="Kale V."/>
            <person name="Holt S."/>
            <person name="Cochrane G."/>
            <person name="Meng A."/>
            <person name="Brown T."/>
            <person name="Cohen L."/>
        </authorList>
    </citation>
    <scope>NUCLEOTIDE SEQUENCE</scope>
    <source>
        <strain evidence="15">CCMP127</strain>
    </source>
</reference>
<dbReference type="Gene3D" id="3.40.50.2020">
    <property type="match status" value="1"/>
</dbReference>
<dbReference type="EC" id="2.4.2.8" evidence="5 13"/>
<dbReference type="AlphaFoldDB" id="A0A7S3LCS2"/>
<comment type="similarity">
    <text evidence="4 13">Belongs to the purine/pyrimidine phosphoribosyltransferase family.</text>
</comment>
<evidence type="ECO:0000256" key="13">
    <source>
        <dbReference type="RuleBase" id="RU364099"/>
    </source>
</evidence>
<keyword evidence="7 13" id="KW-0328">Glycosyltransferase</keyword>
<dbReference type="SUPFAM" id="SSF53271">
    <property type="entry name" value="PRTase-like"/>
    <property type="match status" value="1"/>
</dbReference>
<accession>A0A7S3LCS2</accession>
<evidence type="ECO:0000256" key="7">
    <source>
        <dbReference type="ARBA" id="ARBA00022676"/>
    </source>
</evidence>